<dbReference type="RefSeq" id="WP_343037203.1">
    <property type="nucleotide sequence ID" value="NZ_BAAAPX010000001.1"/>
</dbReference>
<keyword evidence="2" id="KW-0812">Transmembrane</keyword>
<feature type="transmembrane region" description="Helical" evidence="2">
    <location>
        <begin position="281"/>
        <end position="299"/>
    </location>
</feature>
<evidence type="ECO:0000259" key="3">
    <source>
        <dbReference type="Pfam" id="PF14258"/>
    </source>
</evidence>
<keyword evidence="2" id="KW-0472">Membrane</keyword>
<dbReference type="Pfam" id="PF14258">
    <property type="entry name" value="DUF4350"/>
    <property type="match status" value="1"/>
</dbReference>
<name>A0A852SV94_9MICO</name>
<reference evidence="4 5" key="1">
    <citation type="submission" date="2020-07" db="EMBL/GenBank/DDBJ databases">
        <title>Sequencing the genomes of 1000 actinobacteria strains.</title>
        <authorList>
            <person name="Klenk H.-P."/>
        </authorList>
    </citation>
    <scope>NUCLEOTIDE SEQUENCE [LARGE SCALE GENOMIC DNA]</scope>
    <source>
        <strain evidence="4 5">DSM 23871</strain>
    </source>
</reference>
<keyword evidence="2" id="KW-1133">Transmembrane helix</keyword>
<dbReference type="InterPro" id="IPR025646">
    <property type="entry name" value="DUF4350"/>
</dbReference>
<proteinExistence type="predicted"/>
<evidence type="ECO:0000313" key="5">
    <source>
        <dbReference type="Proteomes" id="UP000589620"/>
    </source>
</evidence>
<sequence length="424" mass="43704">MSAPAPVRGPDTLGEARPGPAVPTAQTPTVRQTARRAVPWIVLALIAVVIALGGSLLTGGRVGPGTTLDATNAAPAGAKAVAQVLRSQGVDVRTVSTIGRATAAAADGATVLVYDPLGNLTSDGYRALTGEGRTLVVVEPDFEALQTLDRDVTAAGAPRGTASAGCTVPAAERAERIDPRATTATEDIALPGTFRVSDDAATCFADAGGRASLVRTSFNASPVYLLGSAAVLTNDGVDRLGNAALALNLLGGHRTLVWYLPSLDDRPVSGPPDIAQLTPGWVTPVMLLLVAVFVAAAIWRGRRFGPLVVENLPVIVRAGETREGRARLYQRSSARLRAADALRVGTIGRLSALAGLPTTATVAEVAEAVAALTRRDRLAVRDVLVERIPQTDRDLVALSDDLAELERATASAVSPSAGPDRKNG</sequence>
<gene>
    <name evidence="4" type="ORF">BJ963_000172</name>
</gene>
<evidence type="ECO:0000313" key="4">
    <source>
        <dbReference type="EMBL" id="NYD72653.1"/>
    </source>
</evidence>
<protein>
    <recommendedName>
        <fullName evidence="3">DUF4350 domain-containing protein</fullName>
    </recommendedName>
</protein>
<evidence type="ECO:0000256" key="2">
    <source>
        <dbReference type="SAM" id="Phobius"/>
    </source>
</evidence>
<dbReference type="Proteomes" id="UP000589620">
    <property type="component" value="Unassembled WGS sequence"/>
</dbReference>
<keyword evidence="5" id="KW-1185">Reference proteome</keyword>
<feature type="transmembrane region" description="Helical" evidence="2">
    <location>
        <begin position="37"/>
        <end position="57"/>
    </location>
</feature>
<feature type="domain" description="DUF4350" evidence="3">
    <location>
        <begin position="71"/>
        <end position="250"/>
    </location>
</feature>
<organism evidence="4 5">
    <name type="scientific">Leifsonia soli</name>
    <dbReference type="NCBI Taxonomy" id="582665"/>
    <lineage>
        <taxon>Bacteria</taxon>
        <taxon>Bacillati</taxon>
        <taxon>Actinomycetota</taxon>
        <taxon>Actinomycetes</taxon>
        <taxon>Micrococcales</taxon>
        <taxon>Microbacteriaceae</taxon>
        <taxon>Leifsonia</taxon>
    </lineage>
</organism>
<evidence type="ECO:0000256" key="1">
    <source>
        <dbReference type="SAM" id="MobiDB-lite"/>
    </source>
</evidence>
<dbReference type="EMBL" id="JACCBJ010000001">
    <property type="protein sequence ID" value="NYD72653.1"/>
    <property type="molecule type" value="Genomic_DNA"/>
</dbReference>
<feature type="region of interest" description="Disordered" evidence="1">
    <location>
        <begin position="1"/>
        <end position="30"/>
    </location>
</feature>
<dbReference type="AlphaFoldDB" id="A0A852SV94"/>
<accession>A0A852SV94</accession>
<comment type="caution">
    <text evidence="4">The sequence shown here is derived from an EMBL/GenBank/DDBJ whole genome shotgun (WGS) entry which is preliminary data.</text>
</comment>